<dbReference type="InterPro" id="IPR001845">
    <property type="entry name" value="HTH_ArsR_DNA-bd_dom"/>
</dbReference>
<dbReference type="Pfam" id="PF01022">
    <property type="entry name" value="HTH_5"/>
    <property type="match status" value="1"/>
</dbReference>
<evidence type="ECO:0000313" key="6">
    <source>
        <dbReference type="Proteomes" id="UP001501285"/>
    </source>
</evidence>
<keyword evidence="6" id="KW-1185">Reference proteome</keyword>
<organism evidence="5 6">
    <name type="scientific">Terrabacter terrae</name>
    <dbReference type="NCBI Taxonomy" id="318434"/>
    <lineage>
        <taxon>Bacteria</taxon>
        <taxon>Bacillati</taxon>
        <taxon>Actinomycetota</taxon>
        <taxon>Actinomycetes</taxon>
        <taxon>Micrococcales</taxon>
        <taxon>Intrasporangiaceae</taxon>
        <taxon>Terrabacter</taxon>
    </lineage>
</organism>
<dbReference type="NCBIfam" id="NF033788">
    <property type="entry name" value="HTH_metalloreg"/>
    <property type="match status" value="1"/>
</dbReference>
<evidence type="ECO:0000259" key="4">
    <source>
        <dbReference type="PROSITE" id="PS50987"/>
    </source>
</evidence>
<accession>A0ABN1ZRA9</accession>
<dbReference type="SUPFAM" id="SSF46785">
    <property type="entry name" value="Winged helix' DNA-binding domain"/>
    <property type="match status" value="1"/>
</dbReference>
<dbReference type="InterPro" id="IPR018334">
    <property type="entry name" value="ArsR_HTH"/>
</dbReference>
<dbReference type="InterPro" id="IPR011991">
    <property type="entry name" value="ArsR-like_HTH"/>
</dbReference>
<name>A0ABN1ZRA9_9MICO</name>
<proteinExistence type="predicted"/>
<dbReference type="PRINTS" id="PR00778">
    <property type="entry name" value="HTHARSR"/>
</dbReference>
<sequence>MTEVNITTLSTTPQRVPHVSDCGSPPVATLEREEAERRANLLKALADPVRLQLLSIISASPNQEACVCDMTEAVPVSQPTVSHHLKTLVDAGIVTRERRGTWAWFRLDTKTLEGIRAFLG</sequence>
<dbReference type="Proteomes" id="UP001501285">
    <property type="component" value="Unassembled WGS sequence"/>
</dbReference>
<keyword evidence="2" id="KW-0238">DNA-binding</keyword>
<dbReference type="InterPro" id="IPR036390">
    <property type="entry name" value="WH_DNA-bd_sf"/>
</dbReference>
<dbReference type="InterPro" id="IPR051081">
    <property type="entry name" value="HTH_MetalResp_TranReg"/>
</dbReference>
<protein>
    <submittedName>
        <fullName evidence="5">Metalloregulator ArsR/SmtB family transcription factor</fullName>
    </submittedName>
</protein>
<dbReference type="Gene3D" id="1.10.10.10">
    <property type="entry name" value="Winged helix-like DNA-binding domain superfamily/Winged helix DNA-binding domain"/>
    <property type="match status" value="1"/>
</dbReference>
<evidence type="ECO:0000313" key="5">
    <source>
        <dbReference type="EMBL" id="GAA1502702.1"/>
    </source>
</evidence>
<feature type="domain" description="HTH arsR-type" evidence="4">
    <location>
        <begin position="30"/>
        <end position="120"/>
    </location>
</feature>
<dbReference type="PROSITE" id="PS50987">
    <property type="entry name" value="HTH_ARSR_2"/>
    <property type="match status" value="1"/>
</dbReference>
<keyword evidence="1" id="KW-0805">Transcription regulation</keyword>
<dbReference type="InterPro" id="IPR036388">
    <property type="entry name" value="WH-like_DNA-bd_sf"/>
</dbReference>
<evidence type="ECO:0000256" key="2">
    <source>
        <dbReference type="ARBA" id="ARBA00023125"/>
    </source>
</evidence>
<keyword evidence="3" id="KW-0804">Transcription</keyword>
<dbReference type="EMBL" id="BAAANB010000135">
    <property type="protein sequence ID" value="GAA1502702.1"/>
    <property type="molecule type" value="Genomic_DNA"/>
</dbReference>
<dbReference type="SMART" id="SM00418">
    <property type="entry name" value="HTH_ARSR"/>
    <property type="match status" value="1"/>
</dbReference>
<dbReference type="CDD" id="cd00090">
    <property type="entry name" value="HTH_ARSR"/>
    <property type="match status" value="1"/>
</dbReference>
<evidence type="ECO:0000256" key="3">
    <source>
        <dbReference type="ARBA" id="ARBA00023163"/>
    </source>
</evidence>
<comment type="caution">
    <text evidence="5">The sequence shown here is derived from an EMBL/GenBank/DDBJ whole genome shotgun (WGS) entry which is preliminary data.</text>
</comment>
<dbReference type="PROSITE" id="PS00846">
    <property type="entry name" value="HTH_ARSR_1"/>
    <property type="match status" value="1"/>
</dbReference>
<dbReference type="PANTHER" id="PTHR33154">
    <property type="entry name" value="TRANSCRIPTIONAL REGULATOR, ARSR FAMILY"/>
    <property type="match status" value="1"/>
</dbReference>
<gene>
    <name evidence="5" type="ORF">GCM10009740_38860</name>
</gene>
<dbReference type="PANTHER" id="PTHR33154:SF18">
    <property type="entry name" value="ARSENICAL RESISTANCE OPERON REPRESSOR"/>
    <property type="match status" value="1"/>
</dbReference>
<evidence type="ECO:0000256" key="1">
    <source>
        <dbReference type="ARBA" id="ARBA00023015"/>
    </source>
</evidence>
<reference evidence="5 6" key="1">
    <citation type="journal article" date="2019" name="Int. J. Syst. Evol. Microbiol.">
        <title>The Global Catalogue of Microorganisms (GCM) 10K type strain sequencing project: providing services to taxonomists for standard genome sequencing and annotation.</title>
        <authorList>
            <consortium name="The Broad Institute Genomics Platform"/>
            <consortium name="The Broad Institute Genome Sequencing Center for Infectious Disease"/>
            <person name="Wu L."/>
            <person name="Ma J."/>
        </authorList>
    </citation>
    <scope>NUCLEOTIDE SEQUENCE [LARGE SCALE GENOMIC DNA]</scope>
    <source>
        <strain evidence="5 6">JCM 14283</strain>
    </source>
</reference>